<dbReference type="NCBIfam" id="TIGR03991">
    <property type="entry name" value="alt_bact_glmU"/>
    <property type="match status" value="1"/>
</dbReference>
<evidence type="ECO:0000313" key="4">
    <source>
        <dbReference type="Proteomes" id="UP001597116"/>
    </source>
</evidence>
<dbReference type="Pfam" id="PF13562">
    <property type="entry name" value="NTP_transf_4"/>
    <property type="match status" value="1"/>
</dbReference>
<proteinExistence type="predicted"/>
<name>A0ABW3QGC4_9BACT</name>
<dbReference type="GO" id="GO:0016740">
    <property type="term" value="F:transferase activity"/>
    <property type="evidence" value="ECO:0007669"/>
    <property type="project" value="UniProtKB-KW"/>
</dbReference>
<evidence type="ECO:0000313" key="3">
    <source>
        <dbReference type="EMBL" id="MFD1144997.1"/>
    </source>
</evidence>
<keyword evidence="1 3" id="KW-0808">Transferase</keyword>
<dbReference type="PANTHER" id="PTHR43584:SF8">
    <property type="entry name" value="N-ACETYLMURAMATE ALPHA-1-PHOSPHATE URIDYLYLTRANSFERASE"/>
    <property type="match status" value="1"/>
</dbReference>
<dbReference type="PANTHER" id="PTHR43584">
    <property type="entry name" value="NUCLEOTIDYL TRANSFERASE"/>
    <property type="match status" value="1"/>
</dbReference>
<dbReference type="InterPro" id="IPR050065">
    <property type="entry name" value="GlmU-like"/>
</dbReference>
<dbReference type="RefSeq" id="WP_265994060.1">
    <property type="nucleotide sequence ID" value="NZ_CP110973.1"/>
</dbReference>
<dbReference type="Gene3D" id="2.160.10.10">
    <property type="entry name" value="Hexapeptide repeat proteins"/>
    <property type="match status" value="1"/>
</dbReference>
<reference evidence="4" key="1">
    <citation type="journal article" date="2019" name="Int. J. Syst. Evol. Microbiol.">
        <title>The Global Catalogue of Microorganisms (GCM) 10K type strain sequencing project: providing services to taxonomists for standard genome sequencing and annotation.</title>
        <authorList>
            <consortium name="The Broad Institute Genomics Platform"/>
            <consortium name="The Broad Institute Genome Sequencing Center for Infectious Disease"/>
            <person name="Wu L."/>
            <person name="Ma J."/>
        </authorList>
    </citation>
    <scope>NUCLEOTIDE SEQUENCE [LARGE SCALE GENOMIC DNA]</scope>
    <source>
        <strain evidence="4">CCUG 55608</strain>
    </source>
</reference>
<dbReference type="Proteomes" id="UP001597116">
    <property type="component" value="Unassembled WGS sequence"/>
</dbReference>
<protein>
    <submittedName>
        <fullName evidence="3">Sugar nucleotidyl transferase</fullName>
    </submittedName>
</protein>
<dbReference type="InterPro" id="IPR011004">
    <property type="entry name" value="Trimer_LpxA-like_sf"/>
</dbReference>
<dbReference type="EMBL" id="JBHTLP010000024">
    <property type="protein sequence ID" value="MFD1144997.1"/>
    <property type="molecule type" value="Genomic_DNA"/>
</dbReference>
<keyword evidence="2" id="KW-0012">Acyltransferase</keyword>
<organism evidence="3 4">
    <name type="scientific">Larkinella insperata</name>
    <dbReference type="NCBI Taxonomy" id="332158"/>
    <lineage>
        <taxon>Bacteria</taxon>
        <taxon>Pseudomonadati</taxon>
        <taxon>Bacteroidota</taxon>
        <taxon>Cytophagia</taxon>
        <taxon>Cytophagales</taxon>
        <taxon>Spirosomataceae</taxon>
        <taxon>Larkinella</taxon>
    </lineage>
</organism>
<gene>
    <name evidence="3" type="ORF">ACFQ4C_27965</name>
</gene>
<comment type="caution">
    <text evidence="3">The sequence shown here is derived from an EMBL/GenBank/DDBJ whole genome shotgun (WGS) entry which is preliminary data.</text>
</comment>
<dbReference type="InterPro" id="IPR023917">
    <property type="entry name" value="Bifunctiontional_GlmU_bac-type"/>
</dbReference>
<sequence length="400" mass="43643">MYNLILFDDPTIRTALLPFTFTRPVSEIRVGICTITEKWAKRLNTVPSYLTERYLQRKYPHSGTPDGLFVNGAICPTKSLIAALDGLPPGGALTAPDGLLLALHTEKPLESAPSVDAAQTVTVFEEPLTIITSLPDIFASNSEQIRADFKLLTAGRTSQPITDPHTRCYAPENIFVEEGAVIRAAVLNAEGGPIYIGKNALIQEGTVMLGPFALCDHATINWGGKMRSNTTIGPYTKVGGEISNTVFFGYSNKGHDGFLGNSVIGEWCNLGANTNNSNLKNDYTNVKLYSYATSQLENIDRLFCGLMMGDYTKAGISTMFNTGTVVGVNVNVFGAGFQPKYIPSFSWGGGAEGFSDYRLEKALQVVRETISRRGMVFTDADETILREVYRIDNENRSNKS</sequence>
<dbReference type="SUPFAM" id="SSF51161">
    <property type="entry name" value="Trimeric LpxA-like enzymes"/>
    <property type="match status" value="1"/>
</dbReference>
<evidence type="ECO:0000256" key="2">
    <source>
        <dbReference type="ARBA" id="ARBA00023315"/>
    </source>
</evidence>
<accession>A0ABW3QGC4</accession>
<evidence type="ECO:0000256" key="1">
    <source>
        <dbReference type="ARBA" id="ARBA00022679"/>
    </source>
</evidence>
<keyword evidence="4" id="KW-1185">Reference proteome</keyword>